<reference evidence="1" key="1">
    <citation type="submission" date="2014-09" db="EMBL/GenBank/DDBJ databases">
        <authorList>
            <person name="Magalhaes I.L.F."/>
            <person name="Oliveira U."/>
            <person name="Santos F.R."/>
            <person name="Vidigal T.H.D.A."/>
            <person name="Brescovit A.D."/>
            <person name="Santos A.J."/>
        </authorList>
    </citation>
    <scope>NUCLEOTIDE SEQUENCE</scope>
    <source>
        <tissue evidence="1">Shoot tissue taken approximately 20 cm above the soil surface</tissue>
    </source>
</reference>
<organism evidence="1">
    <name type="scientific">Arundo donax</name>
    <name type="common">Giant reed</name>
    <name type="synonym">Donax arundinaceus</name>
    <dbReference type="NCBI Taxonomy" id="35708"/>
    <lineage>
        <taxon>Eukaryota</taxon>
        <taxon>Viridiplantae</taxon>
        <taxon>Streptophyta</taxon>
        <taxon>Embryophyta</taxon>
        <taxon>Tracheophyta</taxon>
        <taxon>Spermatophyta</taxon>
        <taxon>Magnoliopsida</taxon>
        <taxon>Liliopsida</taxon>
        <taxon>Poales</taxon>
        <taxon>Poaceae</taxon>
        <taxon>PACMAD clade</taxon>
        <taxon>Arundinoideae</taxon>
        <taxon>Arundineae</taxon>
        <taxon>Arundo</taxon>
    </lineage>
</organism>
<evidence type="ECO:0000313" key="1">
    <source>
        <dbReference type="EMBL" id="JAD59259.1"/>
    </source>
</evidence>
<name>A0A0A9B5I2_ARUDO</name>
<dbReference type="AlphaFoldDB" id="A0A0A9B5I2"/>
<accession>A0A0A9B5I2</accession>
<sequence length="44" mass="4811">MRSMFSLVVSCSFNINLARCLASKFNFSEDGRGIKSIGARGNKP</sequence>
<protein>
    <submittedName>
        <fullName evidence="1">Uncharacterized protein</fullName>
    </submittedName>
</protein>
<dbReference type="EMBL" id="GBRH01238636">
    <property type="protein sequence ID" value="JAD59259.1"/>
    <property type="molecule type" value="Transcribed_RNA"/>
</dbReference>
<reference evidence="1" key="2">
    <citation type="journal article" date="2015" name="Data Brief">
        <title>Shoot transcriptome of the giant reed, Arundo donax.</title>
        <authorList>
            <person name="Barrero R.A."/>
            <person name="Guerrero F.D."/>
            <person name="Moolhuijzen P."/>
            <person name="Goolsby J.A."/>
            <person name="Tidwell J."/>
            <person name="Bellgard S.E."/>
            <person name="Bellgard M.I."/>
        </authorList>
    </citation>
    <scope>NUCLEOTIDE SEQUENCE</scope>
    <source>
        <tissue evidence="1">Shoot tissue taken approximately 20 cm above the soil surface</tissue>
    </source>
</reference>
<proteinExistence type="predicted"/>